<organism evidence="1 2">
    <name type="scientific">Brassica cretica</name>
    <name type="common">Mustard</name>
    <dbReference type="NCBI Taxonomy" id="69181"/>
    <lineage>
        <taxon>Eukaryota</taxon>
        <taxon>Viridiplantae</taxon>
        <taxon>Streptophyta</taxon>
        <taxon>Embryophyta</taxon>
        <taxon>Tracheophyta</taxon>
        <taxon>Spermatophyta</taxon>
        <taxon>Magnoliopsida</taxon>
        <taxon>eudicotyledons</taxon>
        <taxon>Gunneridae</taxon>
        <taxon>Pentapetalae</taxon>
        <taxon>rosids</taxon>
        <taxon>malvids</taxon>
        <taxon>Brassicales</taxon>
        <taxon>Brassicaceae</taxon>
        <taxon>Brassiceae</taxon>
        <taxon>Brassica</taxon>
    </lineage>
</organism>
<name>A0A8S9S0U8_BRACR</name>
<sequence length="108" mass="12371">MSIFPNSLLLISRFRHRTRGITCAFKSTWVAHLSRLPLGRISLQQSRYFGFLSGRSRTLNLEDDRFAGGRPGPSDVFLNLLEMMKPGALAIFEEKAYGSHRRDERVED</sequence>
<accession>A0A8S9S0U8</accession>
<comment type="caution">
    <text evidence="1">The sequence shown here is derived from an EMBL/GenBank/DDBJ whole genome shotgun (WGS) entry which is preliminary data.</text>
</comment>
<reference evidence="1" key="1">
    <citation type="submission" date="2019-12" db="EMBL/GenBank/DDBJ databases">
        <title>Genome sequencing and annotation of Brassica cretica.</title>
        <authorList>
            <person name="Studholme D.J."/>
            <person name="Sarris P."/>
        </authorList>
    </citation>
    <scope>NUCLEOTIDE SEQUENCE</scope>
    <source>
        <strain evidence="1">PFS-109/04</strain>
        <tissue evidence="1">Leaf</tissue>
    </source>
</reference>
<gene>
    <name evidence="1" type="ORF">F2Q69_00030104</name>
</gene>
<evidence type="ECO:0000313" key="2">
    <source>
        <dbReference type="Proteomes" id="UP000712600"/>
    </source>
</evidence>
<dbReference type="EMBL" id="QGKX02000088">
    <property type="protein sequence ID" value="KAF3586710.1"/>
    <property type="molecule type" value="Genomic_DNA"/>
</dbReference>
<protein>
    <submittedName>
        <fullName evidence="1">Uncharacterized protein</fullName>
    </submittedName>
</protein>
<evidence type="ECO:0000313" key="1">
    <source>
        <dbReference type="EMBL" id="KAF3586710.1"/>
    </source>
</evidence>
<dbReference type="Proteomes" id="UP000712600">
    <property type="component" value="Unassembled WGS sequence"/>
</dbReference>
<dbReference type="AlphaFoldDB" id="A0A8S9S0U8"/>
<proteinExistence type="predicted"/>